<proteinExistence type="predicted"/>
<evidence type="ECO:0000256" key="1">
    <source>
        <dbReference type="SAM" id="MobiDB-lite"/>
    </source>
</evidence>
<reference evidence="2 3" key="1">
    <citation type="submission" date="2021-02" db="EMBL/GenBank/DDBJ databases">
        <title>Genome assembly of Pseudopithomyces chartarum.</title>
        <authorList>
            <person name="Jauregui R."/>
            <person name="Singh J."/>
            <person name="Voisey C."/>
        </authorList>
    </citation>
    <scope>NUCLEOTIDE SEQUENCE [LARGE SCALE GENOMIC DNA]</scope>
    <source>
        <strain evidence="2 3">AGR01</strain>
    </source>
</reference>
<name>A0AAN6LN49_9PLEO</name>
<feature type="compositionally biased region" description="Low complexity" evidence="1">
    <location>
        <begin position="13"/>
        <end position="24"/>
    </location>
</feature>
<feature type="compositionally biased region" description="Pro residues" evidence="1">
    <location>
        <begin position="1"/>
        <end position="11"/>
    </location>
</feature>
<dbReference type="AlphaFoldDB" id="A0AAN6LN49"/>
<gene>
    <name evidence="2" type="ORF">GRF29_1536g1321704</name>
</gene>
<protein>
    <submittedName>
        <fullName evidence="2">Uncharacterized protein</fullName>
    </submittedName>
</protein>
<evidence type="ECO:0000313" key="3">
    <source>
        <dbReference type="Proteomes" id="UP001280581"/>
    </source>
</evidence>
<sequence length="165" mass="17146">MHHPTTLPPNYIPNTTPATLTTPTTPIPTPPPPPPPPHYHAPYQTKPTPPQNAPPPPPPPPRPPPPTHPPGAGLLQALPANRRLGSIAQTRDPIRPRDGPRPREGRGIGDVDVSPLSVREHGDCDGGRESAGGDEVCVLWTCVLWGVRAFEAVGALGGGGGGGRG</sequence>
<dbReference type="EMBL" id="WVTA01000021">
    <property type="protein sequence ID" value="KAK3197313.1"/>
    <property type="molecule type" value="Genomic_DNA"/>
</dbReference>
<accession>A0AAN6LN49</accession>
<organism evidence="2 3">
    <name type="scientific">Pseudopithomyces chartarum</name>
    <dbReference type="NCBI Taxonomy" id="1892770"/>
    <lineage>
        <taxon>Eukaryota</taxon>
        <taxon>Fungi</taxon>
        <taxon>Dikarya</taxon>
        <taxon>Ascomycota</taxon>
        <taxon>Pezizomycotina</taxon>
        <taxon>Dothideomycetes</taxon>
        <taxon>Pleosporomycetidae</taxon>
        <taxon>Pleosporales</taxon>
        <taxon>Massarineae</taxon>
        <taxon>Didymosphaeriaceae</taxon>
        <taxon>Pseudopithomyces</taxon>
    </lineage>
</organism>
<evidence type="ECO:0000313" key="2">
    <source>
        <dbReference type="EMBL" id="KAK3197313.1"/>
    </source>
</evidence>
<keyword evidence="3" id="KW-1185">Reference proteome</keyword>
<feature type="compositionally biased region" description="Pro residues" evidence="1">
    <location>
        <begin position="25"/>
        <end position="39"/>
    </location>
</feature>
<comment type="caution">
    <text evidence="2">The sequence shown here is derived from an EMBL/GenBank/DDBJ whole genome shotgun (WGS) entry which is preliminary data.</text>
</comment>
<feature type="compositionally biased region" description="Basic and acidic residues" evidence="1">
    <location>
        <begin position="92"/>
        <end position="109"/>
    </location>
</feature>
<feature type="region of interest" description="Disordered" evidence="1">
    <location>
        <begin position="1"/>
        <end position="131"/>
    </location>
</feature>
<dbReference type="PRINTS" id="PR01217">
    <property type="entry name" value="PRICHEXTENSN"/>
</dbReference>
<dbReference type="Proteomes" id="UP001280581">
    <property type="component" value="Unassembled WGS sequence"/>
</dbReference>
<feature type="compositionally biased region" description="Basic and acidic residues" evidence="1">
    <location>
        <begin position="118"/>
        <end position="128"/>
    </location>
</feature>
<feature type="compositionally biased region" description="Pro residues" evidence="1">
    <location>
        <begin position="47"/>
        <end position="69"/>
    </location>
</feature>